<dbReference type="PANTHER" id="PTHR12247:SF78">
    <property type="entry name" value="LETHAL(3)MALIGNANT BRAIN TUMOR-LIKE PROTEIN 4"/>
    <property type="match status" value="1"/>
</dbReference>
<sequence>MVPLPSSALQEDPVTLLLLCSVFPQSSSQSWTATYAGAPGRLWPGVALLSSISPSHAISAPHNGFRAGSFRKERRGKGEDREEEGARYGPEEGKQKQPRRAELAEGTEAAWRRARVWARPGRSAPPPRGLTTSRVLMRLEAFRFTLSQGTAAVSSVAAQEAWSWEQYLKEQKAIAAPVELFSKDQSFPEHENGFQIGMRLEGIDPRHPSVFCVLSVAEVCGYRLRLHFDGYLSCYDFWTNAGSPDIHPVGWCEKTKHELHIPKGYRKDKFVWMDYLKACKLQNAPKKLFINRSSNGPMPKEFQVGMKLEAVDRKNPSLVCVATIADIVEDRLLVHFDNWDDCYDYWCDVNSPYVQPVGWCQENGRTLIAPQGYPDPENFSWTEYLEATQTNAVPAKVFKMRLPHGFLPNMKLEVVDKRNPRLIRVATIIDVDDQRVKSLTIRPNHWLRPMNQSIIGHLLTSPSRQSAQPSALPEVLPTEKICPSPPSFRDVPEKGRSAAAVHFRVVPAYRAEPAVNQALALSSSVS</sequence>
<feature type="region of interest" description="Disordered" evidence="3">
    <location>
        <begin position="60"/>
        <end position="107"/>
    </location>
</feature>
<evidence type="ECO:0000256" key="2">
    <source>
        <dbReference type="PROSITE-ProRule" id="PRU00459"/>
    </source>
</evidence>
<evidence type="ECO:0000313" key="5">
    <source>
        <dbReference type="RefSeq" id="XP_008575115.1"/>
    </source>
</evidence>
<name>A0ABM0R3C4_GALVR</name>
<keyword evidence="4" id="KW-1185">Reference proteome</keyword>
<feature type="compositionally biased region" description="Basic and acidic residues" evidence="3">
    <location>
        <begin position="76"/>
        <end position="103"/>
    </location>
</feature>
<dbReference type="RefSeq" id="XP_008575115.1">
    <property type="nucleotide sequence ID" value="XM_008576893.1"/>
</dbReference>
<evidence type="ECO:0000313" key="4">
    <source>
        <dbReference type="Proteomes" id="UP000694923"/>
    </source>
</evidence>
<reference evidence="5" key="1">
    <citation type="submission" date="2025-08" db="UniProtKB">
        <authorList>
            <consortium name="RefSeq"/>
        </authorList>
    </citation>
    <scope>IDENTIFICATION</scope>
</reference>
<keyword evidence="1" id="KW-0677">Repeat</keyword>
<dbReference type="PANTHER" id="PTHR12247">
    <property type="entry name" value="POLYCOMB GROUP PROTEIN"/>
    <property type="match status" value="1"/>
</dbReference>
<evidence type="ECO:0000256" key="1">
    <source>
        <dbReference type="ARBA" id="ARBA00022737"/>
    </source>
</evidence>
<dbReference type="Gene3D" id="2.30.30.140">
    <property type="match status" value="3"/>
</dbReference>
<feature type="region of interest" description="Disordered" evidence="3">
    <location>
        <begin position="462"/>
        <end position="490"/>
    </location>
</feature>
<feature type="repeat" description="MBT" evidence="2">
    <location>
        <begin position="379"/>
        <end position="470"/>
    </location>
</feature>
<protein>
    <submittedName>
        <fullName evidence="5">Lethal(3)malignant brain tumor-like protein 4</fullName>
    </submittedName>
</protein>
<proteinExistence type="predicted"/>
<feature type="repeat" description="MBT" evidence="2">
    <location>
        <begin position="162"/>
        <end position="262"/>
    </location>
</feature>
<dbReference type="InterPro" id="IPR050548">
    <property type="entry name" value="PcG_chromatin_remod_factors"/>
</dbReference>
<feature type="repeat" description="MBT" evidence="2">
    <location>
        <begin position="270"/>
        <end position="370"/>
    </location>
</feature>
<dbReference type="Pfam" id="PF02820">
    <property type="entry name" value="MBT"/>
    <property type="match status" value="3"/>
</dbReference>
<dbReference type="CDD" id="cd20136">
    <property type="entry name" value="MBT_L3MBTL4_rpt2"/>
    <property type="match status" value="1"/>
</dbReference>
<dbReference type="SMART" id="SM00561">
    <property type="entry name" value="MBT"/>
    <property type="match status" value="3"/>
</dbReference>
<dbReference type="PROSITE" id="PS51079">
    <property type="entry name" value="MBT"/>
    <property type="match status" value="3"/>
</dbReference>
<gene>
    <name evidence="5" type="primary">LOC103593814</name>
</gene>
<dbReference type="SUPFAM" id="SSF63748">
    <property type="entry name" value="Tudor/PWWP/MBT"/>
    <property type="match status" value="3"/>
</dbReference>
<evidence type="ECO:0000256" key="3">
    <source>
        <dbReference type="SAM" id="MobiDB-lite"/>
    </source>
</evidence>
<dbReference type="GeneID" id="103593814"/>
<dbReference type="CDD" id="cd20133">
    <property type="entry name" value="MBT_L3MBTL4_rpt1"/>
    <property type="match status" value="1"/>
</dbReference>
<dbReference type="Proteomes" id="UP000694923">
    <property type="component" value="Unplaced"/>
</dbReference>
<accession>A0ABM0R3C4</accession>
<organism evidence="4 5">
    <name type="scientific">Galeopterus variegatus</name>
    <name type="common">Malayan flying lemur</name>
    <name type="synonym">Cynocephalus variegatus</name>
    <dbReference type="NCBI Taxonomy" id="482537"/>
    <lineage>
        <taxon>Eukaryota</taxon>
        <taxon>Metazoa</taxon>
        <taxon>Chordata</taxon>
        <taxon>Craniata</taxon>
        <taxon>Vertebrata</taxon>
        <taxon>Euteleostomi</taxon>
        <taxon>Mammalia</taxon>
        <taxon>Eutheria</taxon>
        <taxon>Euarchontoglires</taxon>
        <taxon>Dermoptera</taxon>
        <taxon>Cynocephalidae</taxon>
        <taxon>Galeopterus</taxon>
    </lineage>
</organism>
<dbReference type="InterPro" id="IPR004092">
    <property type="entry name" value="Mbt"/>
</dbReference>